<feature type="domain" description="C3H1-type" evidence="6">
    <location>
        <begin position="154"/>
        <end position="182"/>
    </location>
</feature>
<dbReference type="GO" id="GO:0008270">
    <property type="term" value="F:zinc ion binding"/>
    <property type="evidence" value="ECO:0007669"/>
    <property type="project" value="UniProtKB-KW"/>
</dbReference>
<evidence type="ECO:0000256" key="5">
    <source>
        <dbReference type="PROSITE-ProRule" id="PRU00723"/>
    </source>
</evidence>
<dbReference type="InterPro" id="IPR000571">
    <property type="entry name" value="Znf_CCCH"/>
</dbReference>
<dbReference type="AlphaFoldDB" id="A0AAV5DQ50"/>
<evidence type="ECO:0000256" key="3">
    <source>
        <dbReference type="ARBA" id="ARBA00022833"/>
    </source>
</evidence>
<evidence type="ECO:0000256" key="1">
    <source>
        <dbReference type="ARBA" id="ARBA00022723"/>
    </source>
</evidence>
<protein>
    <recommendedName>
        <fullName evidence="6">C3H1-type domain-containing protein</fullName>
    </recommendedName>
</protein>
<dbReference type="InterPro" id="IPR036855">
    <property type="entry name" value="Znf_CCCH_sf"/>
</dbReference>
<keyword evidence="1 5" id="KW-0479">Metal-binding</keyword>
<reference evidence="7" key="2">
    <citation type="submission" date="2021-12" db="EMBL/GenBank/DDBJ databases">
        <title>Resequencing data analysis of finger millet.</title>
        <authorList>
            <person name="Hatakeyama M."/>
            <person name="Aluri S."/>
            <person name="Balachadran M.T."/>
            <person name="Sivarajan S.R."/>
            <person name="Poveda L."/>
            <person name="Shimizu-Inatsugi R."/>
            <person name="Schlapbach R."/>
            <person name="Sreeman S.M."/>
            <person name="Shimizu K.K."/>
        </authorList>
    </citation>
    <scope>NUCLEOTIDE SEQUENCE</scope>
</reference>
<feature type="zinc finger region" description="C3H1-type" evidence="5">
    <location>
        <begin position="154"/>
        <end position="182"/>
    </location>
</feature>
<dbReference type="PROSITE" id="PS50103">
    <property type="entry name" value="ZF_C3H1"/>
    <property type="match status" value="3"/>
</dbReference>
<feature type="zinc finger region" description="C3H1-type" evidence="5">
    <location>
        <begin position="63"/>
        <end position="91"/>
    </location>
</feature>
<comment type="caution">
    <text evidence="7">The sequence shown here is derived from an EMBL/GenBank/DDBJ whole genome shotgun (WGS) entry which is preliminary data.</text>
</comment>
<feature type="domain" description="C3H1-type" evidence="6">
    <location>
        <begin position="63"/>
        <end position="91"/>
    </location>
</feature>
<dbReference type="Pfam" id="PF00642">
    <property type="entry name" value="zf-CCCH"/>
    <property type="match status" value="3"/>
</dbReference>
<organism evidence="7 8">
    <name type="scientific">Eleusine coracana subsp. coracana</name>
    <dbReference type="NCBI Taxonomy" id="191504"/>
    <lineage>
        <taxon>Eukaryota</taxon>
        <taxon>Viridiplantae</taxon>
        <taxon>Streptophyta</taxon>
        <taxon>Embryophyta</taxon>
        <taxon>Tracheophyta</taxon>
        <taxon>Spermatophyta</taxon>
        <taxon>Magnoliopsida</taxon>
        <taxon>Liliopsida</taxon>
        <taxon>Poales</taxon>
        <taxon>Poaceae</taxon>
        <taxon>PACMAD clade</taxon>
        <taxon>Chloridoideae</taxon>
        <taxon>Cynodonteae</taxon>
        <taxon>Eleusininae</taxon>
        <taxon>Eleusine</taxon>
    </lineage>
</organism>
<dbReference type="EMBL" id="BQKI01000031">
    <property type="protein sequence ID" value="GJN13063.1"/>
    <property type="molecule type" value="Genomic_DNA"/>
</dbReference>
<keyword evidence="3 5" id="KW-0862">Zinc</keyword>
<evidence type="ECO:0000256" key="4">
    <source>
        <dbReference type="ARBA" id="ARBA00023125"/>
    </source>
</evidence>
<keyword evidence="4" id="KW-0238">DNA-binding</keyword>
<dbReference type="PANTHER" id="PTHR12506">
    <property type="entry name" value="PROTEIN PHOSPHATASE RELATED"/>
    <property type="match status" value="1"/>
</dbReference>
<feature type="zinc finger region" description="C3H1-type" evidence="5">
    <location>
        <begin position="108"/>
        <end position="136"/>
    </location>
</feature>
<feature type="domain" description="C3H1-type" evidence="6">
    <location>
        <begin position="108"/>
        <end position="136"/>
    </location>
</feature>
<proteinExistence type="predicted"/>
<dbReference type="Proteomes" id="UP001054889">
    <property type="component" value="Unassembled WGS sequence"/>
</dbReference>
<gene>
    <name evidence="7" type="primary">ga31396</name>
    <name evidence="7" type="ORF">PR202_ga31396</name>
</gene>
<sequence length="259" mass="28367">MKATPLITRSGSCAPGESSFSAAEISFTVAAAVIGPHEAGEVAEAMWQMNLGEAAESGPYPERVGEPDCSYYMRIGLCRFGMTCKFNHPPDRKLAVAAARMKGEYPQRNGQPECQYYLKTGTCKFGATCKFHHPREKAAMANRVHWNSLGYPLRPNEKECAYYLRTGQCKFGMTCKFHHPELSNTMVAVRGYSPGQAATSPGQHPYQGAVTSWPLSRSGSFIASPRWPGHSSYAQVIVPPGLVQVPGWNPYAVCSMTYI</sequence>
<keyword evidence="8" id="KW-1185">Reference proteome</keyword>
<dbReference type="GO" id="GO:0003677">
    <property type="term" value="F:DNA binding"/>
    <property type="evidence" value="ECO:0007669"/>
    <property type="project" value="UniProtKB-KW"/>
</dbReference>
<dbReference type="Gene3D" id="4.10.1000.10">
    <property type="entry name" value="Zinc finger, CCCH-type"/>
    <property type="match status" value="2"/>
</dbReference>
<dbReference type="PANTHER" id="PTHR12506:SF18">
    <property type="entry name" value="ZINC FINGER CCCH DOMAIN-CONTAINING PROTEIN 33-RELATED"/>
    <property type="match status" value="1"/>
</dbReference>
<evidence type="ECO:0000259" key="6">
    <source>
        <dbReference type="PROSITE" id="PS50103"/>
    </source>
</evidence>
<dbReference type="InterPro" id="IPR050974">
    <property type="entry name" value="Plant_ZF_CCCH"/>
</dbReference>
<name>A0AAV5DQ50_ELECO</name>
<dbReference type="SMART" id="SM00356">
    <property type="entry name" value="ZnF_C3H1"/>
    <property type="match status" value="3"/>
</dbReference>
<evidence type="ECO:0000313" key="7">
    <source>
        <dbReference type="EMBL" id="GJN13063.1"/>
    </source>
</evidence>
<evidence type="ECO:0000313" key="8">
    <source>
        <dbReference type="Proteomes" id="UP001054889"/>
    </source>
</evidence>
<evidence type="ECO:0000256" key="2">
    <source>
        <dbReference type="ARBA" id="ARBA00022771"/>
    </source>
</evidence>
<keyword evidence="2 5" id="KW-0863">Zinc-finger</keyword>
<dbReference type="SUPFAM" id="SSF90229">
    <property type="entry name" value="CCCH zinc finger"/>
    <property type="match status" value="3"/>
</dbReference>
<dbReference type="GO" id="GO:0003729">
    <property type="term" value="F:mRNA binding"/>
    <property type="evidence" value="ECO:0007669"/>
    <property type="project" value="TreeGrafter"/>
</dbReference>
<accession>A0AAV5DQ50</accession>
<reference evidence="7" key="1">
    <citation type="journal article" date="2018" name="DNA Res.">
        <title>Multiple hybrid de novo genome assembly of finger millet, an orphan allotetraploid crop.</title>
        <authorList>
            <person name="Hatakeyama M."/>
            <person name="Aluri S."/>
            <person name="Balachadran M.T."/>
            <person name="Sivarajan S.R."/>
            <person name="Patrignani A."/>
            <person name="Gruter S."/>
            <person name="Poveda L."/>
            <person name="Shimizu-Inatsugi R."/>
            <person name="Baeten J."/>
            <person name="Francoijs K.J."/>
            <person name="Nataraja K.N."/>
            <person name="Reddy Y.A.N."/>
            <person name="Phadnis S."/>
            <person name="Ravikumar R.L."/>
            <person name="Schlapbach R."/>
            <person name="Sreeman S.M."/>
            <person name="Shimizu K.K."/>
        </authorList>
    </citation>
    <scope>NUCLEOTIDE SEQUENCE</scope>
</reference>